<accession>A0A8T9PYV5</accession>
<dbReference type="Proteomes" id="UP000831796">
    <property type="component" value="Chromosome"/>
</dbReference>
<dbReference type="EMBL" id="CP095046">
    <property type="protein sequence ID" value="UOQ70616.1"/>
    <property type="molecule type" value="Genomic_DNA"/>
</dbReference>
<protein>
    <submittedName>
        <fullName evidence="1">Uncharacterized protein</fullName>
    </submittedName>
</protein>
<evidence type="ECO:0000313" key="2">
    <source>
        <dbReference type="Proteomes" id="UP000831796"/>
    </source>
</evidence>
<organism evidence="1 2">
    <name type="scientific">Hymenobacter cellulosilyticus</name>
    <dbReference type="NCBI Taxonomy" id="2932248"/>
    <lineage>
        <taxon>Bacteria</taxon>
        <taxon>Pseudomonadati</taxon>
        <taxon>Bacteroidota</taxon>
        <taxon>Cytophagia</taxon>
        <taxon>Cytophagales</taxon>
        <taxon>Hymenobacteraceae</taxon>
        <taxon>Hymenobacter</taxon>
    </lineage>
</organism>
<proteinExistence type="predicted"/>
<sequence>MSRILLLGAGRSASSLLHYLLHHAAPEGWQLTVADVNPDHLSATLAAHAAYARPWPSIFSKRLSCTSWSGRPIL</sequence>
<dbReference type="KEGG" id="hcu:MUN79_18120"/>
<name>A0A8T9PYV5_9BACT</name>
<reference evidence="1" key="1">
    <citation type="submission" date="2022-04" db="EMBL/GenBank/DDBJ databases">
        <title>Hymenobacter sp. isolated from the air.</title>
        <authorList>
            <person name="Won M."/>
            <person name="Lee C.-M."/>
            <person name="Woen H.-Y."/>
            <person name="Kwon S.-W."/>
        </authorList>
    </citation>
    <scope>NUCLEOTIDE SEQUENCE</scope>
    <source>
        <strain evidence="1">5116S-3</strain>
    </source>
</reference>
<evidence type="ECO:0000313" key="1">
    <source>
        <dbReference type="EMBL" id="UOQ70616.1"/>
    </source>
</evidence>
<dbReference type="AlphaFoldDB" id="A0A8T9PYV5"/>
<gene>
    <name evidence="1" type="ORF">MUN79_18120</name>
</gene>
<dbReference type="RefSeq" id="WP_244674035.1">
    <property type="nucleotide sequence ID" value="NZ_CP095046.1"/>
</dbReference>
<keyword evidence="2" id="KW-1185">Reference proteome</keyword>